<dbReference type="EMBL" id="CP003221">
    <property type="protein sequence ID" value="EGJ50274.1"/>
    <property type="molecule type" value="Genomic_DNA"/>
</dbReference>
<protein>
    <recommendedName>
        <fullName evidence="3">Morphogenetic protein</fullName>
    </recommendedName>
</protein>
<name>F3Z330_DESAF</name>
<proteinExistence type="predicted"/>
<dbReference type="Proteomes" id="UP000007844">
    <property type="component" value="Chromosome"/>
</dbReference>
<accession>F3Z330</accession>
<gene>
    <name evidence="1" type="ORF">Desaf_1945</name>
</gene>
<evidence type="ECO:0008006" key="3">
    <source>
        <dbReference type="Google" id="ProtNLM"/>
    </source>
</evidence>
<reference evidence="1 2" key="1">
    <citation type="journal article" date="2011" name="J. Bacteriol.">
        <title>Genome sequence of the mercury-methylating and pleomorphic Desulfovibrio africanus Strain Walvis Bay.</title>
        <authorList>
            <person name="Brown S.D."/>
            <person name="Wall J.D."/>
            <person name="Kucken A.M."/>
            <person name="Gilmour C.C."/>
            <person name="Podar M."/>
            <person name="Brandt C.C."/>
            <person name="Teshima H."/>
            <person name="Detter J.C."/>
            <person name="Han C.S."/>
            <person name="Land M.L."/>
            <person name="Lucas S."/>
            <person name="Han J."/>
            <person name="Pennacchio L."/>
            <person name="Nolan M."/>
            <person name="Pitluck S."/>
            <person name="Woyke T."/>
            <person name="Goodwin L."/>
            <person name="Palumbo A.V."/>
            <person name="Elias D.A."/>
        </authorList>
    </citation>
    <scope>NUCLEOTIDE SEQUENCE [LARGE SCALE GENOMIC DNA]</scope>
    <source>
        <strain evidence="1 2">Walvis Bay</strain>
    </source>
</reference>
<dbReference type="HOGENOM" id="CLU_077247_0_0_7"/>
<dbReference type="eggNOG" id="ENOG5032T0P">
    <property type="taxonomic scope" value="Bacteria"/>
</dbReference>
<keyword evidence="2" id="KW-1185">Reference proteome</keyword>
<dbReference type="KEGG" id="daf:Desaf_1945"/>
<evidence type="ECO:0000313" key="1">
    <source>
        <dbReference type="EMBL" id="EGJ50274.1"/>
    </source>
</evidence>
<evidence type="ECO:0000313" key="2">
    <source>
        <dbReference type="Proteomes" id="UP000007844"/>
    </source>
</evidence>
<organism evidence="1 2">
    <name type="scientific">Desulfocurvibacter africanus subsp. africanus str. Walvis Bay</name>
    <dbReference type="NCBI Taxonomy" id="690850"/>
    <lineage>
        <taxon>Bacteria</taxon>
        <taxon>Pseudomonadati</taxon>
        <taxon>Thermodesulfobacteriota</taxon>
        <taxon>Desulfovibrionia</taxon>
        <taxon>Desulfovibrionales</taxon>
        <taxon>Desulfovibrionaceae</taxon>
        <taxon>Desulfocurvibacter</taxon>
    </lineage>
</organism>
<dbReference type="STRING" id="690850.Desaf_1945"/>
<dbReference type="AlphaFoldDB" id="F3Z330"/>
<sequence>MAERPILFSGPMVRALLEGRKTMTRRVIKPQPIMEGVKSFGESWAWSEIDKGGFSGVTEQQMRAEYGLSQSCPYGQPGDRLWVRETHCIHNAHGQHRDDGKRWGPWGGLPTTVSPDGTQIAYYREGFDRCDPSRWRPSIHMPRWACRIVLEVVSVRVERLQSISEEDAIAEGARWKDFGRDSHGLPLAGWSMEHPHPERPEQCLSSARMAFASFINKLHGGPNWNLKPSSLWDSNPWVWVVEFKRVQA</sequence>